<organism evidence="1 2">
    <name type="scientific">Sulfuriferula nivalis</name>
    <dbReference type="NCBI Taxonomy" id="2675298"/>
    <lineage>
        <taxon>Bacteria</taxon>
        <taxon>Pseudomonadati</taxon>
        <taxon>Pseudomonadota</taxon>
        <taxon>Betaproteobacteria</taxon>
        <taxon>Nitrosomonadales</taxon>
        <taxon>Sulfuricellaceae</taxon>
        <taxon>Sulfuriferula</taxon>
    </lineage>
</organism>
<dbReference type="KEGG" id="sniv:SFSGTM_02080"/>
<gene>
    <name evidence="1" type="ORF">SFSGTM_02080</name>
</gene>
<proteinExistence type="predicted"/>
<evidence type="ECO:0000313" key="1">
    <source>
        <dbReference type="EMBL" id="BBO99499.1"/>
    </source>
</evidence>
<accession>A0A809SG03</accession>
<reference evidence="2" key="1">
    <citation type="submission" date="2019-11" db="EMBL/GenBank/DDBJ databases">
        <title>Isolation and characterization of a novel species in the genus Sulfuriferula.</title>
        <authorList>
            <person name="Mochizuki J."/>
            <person name="Kojima H."/>
            <person name="Fukui M."/>
        </authorList>
    </citation>
    <scope>NUCLEOTIDE SEQUENCE [LARGE SCALE GENOMIC DNA]</scope>
    <source>
        <strain evidence="2">SGTM</strain>
    </source>
</reference>
<keyword evidence="2" id="KW-1185">Reference proteome</keyword>
<name>A0A809SG03_9PROT</name>
<dbReference type="Proteomes" id="UP000463939">
    <property type="component" value="Chromosome"/>
</dbReference>
<dbReference type="EMBL" id="AP021881">
    <property type="protein sequence ID" value="BBO99499.1"/>
    <property type="molecule type" value="Genomic_DNA"/>
</dbReference>
<sequence>MIMSGVSISMAMKEFIDELSKVTDDDVALAMVTDEPKLTGDATTDAVLGGFAELIADNASRQAPAWCFSRLRFLTEPVYTGGKRSRELMIETTPLAMSRRGYYCGDILLRNFKD</sequence>
<evidence type="ECO:0000313" key="2">
    <source>
        <dbReference type="Proteomes" id="UP000463939"/>
    </source>
</evidence>
<dbReference type="AlphaFoldDB" id="A0A809SG03"/>
<protein>
    <submittedName>
        <fullName evidence="1">Uncharacterized protein</fullName>
    </submittedName>
</protein>